<dbReference type="InterPro" id="IPR050409">
    <property type="entry name" value="E3_ubiq-protein_ligase"/>
</dbReference>
<evidence type="ECO:0000256" key="3">
    <source>
        <dbReference type="ARBA" id="ARBA00012485"/>
    </source>
</evidence>
<feature type="compositionally biased region" description="Polar residues" evidence="7">
    <location>
        <begin position="378"/>
        <end position="389"/>
    </location>
</feature>
<sequence length="878" mass="99743">MNHLLRTIHHLIVGAEENSAGIPKTPNISEPGYSTEERDGRETSLNLETAEVVSSPAVISANAPPTPEPDESHRAAGEDQTKVTTTQDKTLAVKEDPVIPEHLIIEALSTESVVVACELICNQKFRSIWSTPTTLQKELRDPNGQFRMLLEIVSHLYQKEKFSACIERCYRDNALLLCRRISIELNRLSRQLYATSELRERSELFEEVAYLREHLEPRLYCFWRLSNSYYEILKRNAAYKQAKQEEMITVSPASVESLPAGEEGSAMEAATEDSAMEASMIPPPVIPILSPPLIEERKLSSASLFTAREKFRELFDGLGIDGFWAVLDDCLRSLAVAYPILTNKHKGLDAHSSLPFYLDPAFNATGDTASEIQAPAGSGSNETRSLQQQEALADVEEAPGMAAPPFILNQLLPLLDCFLRVSQIAIGADYGLKDMGTINERILSHSTDMDESMCRRHAAVVRFCETHRKALNVLIRQTPSLLKSSLSLLLILAPMSVNFESKRNLFRQRLKELRWGARHDPIRLSVRRDDVFMDSYVQLRHRSGDEMKGRLNVHFQGESGIDAGGLTREWFGLMAKEMFNPNYVLFRREGTKAEFNHPNPLSHVDPDHLRFFRFIGRVIGKALYDGQHLEAYFCRSFYKHMLGRKTLPSDAESVDPELYSNLQKVMEYSLEDLGLELYFSTEMDEFGSTKTVDLIPNGRNTPVTDQNKQKYVQLICEHKVSNAIREQLDSFLSGFHELIPPSLISIFDDKELELLISGMPEIDLDDLQKNTEYHNYTPESQVVQWFWEVLEEFDQNKRAAFLQFLTGTSRVPLEGFRNLMGMRGPQRFSIHREYGDERLPSAHTCFNQLDMPEYSSKERLRAKLLQAITEGKEGFGFA</sequence>
<gene>
    <name evidence="9" type="ORF">IE077_001128</name>
</gene>
<dbReference type="Proteomes" id="UP000823046">
    <property type="component" value="Unassembled WGS sequence"/>
</dbReference>
<feature type="active site" description="Glycyl thioester intermediate" evidence="6">
    <location>
        <position position="845"/>
    </location>
</feature>
<protein>
    <recommendedName>
        <fullName evidence="3">HECT-type E3 ubiquitin transferase</fullName>
        <ecNumber evidence="3">2.3.2.26</ecNumber>
    </recommendedName>
</protein>
<dbReference type="Gene3D" id="3.90.1750.10">
    <property type="entry name" value="Hect, E3 ligase catalytic domains"/>
    <property type="match status" value="1"/>
</dbReference>
<comment type="pathway">
    <text evidence="2">Protein modification; protein ubiquitination.</text>
</comment>
<evidence type="ECO:0000313" key="9">
    <source>
        <dbReference type="EMBL" id="KAF8819368.1"/>
    </source>
</evidence>
<evidence type="ECO:0000256" key="7">
    <source>
        <dbReference type="SAM" id="MobiDB-lite"/>
    </source>
</evidence>
<dbReference type="InterPro" id="IPR035983">
    <property type="entry name" value="Hect_E3_ubiquitin_ligase"/>
</dbReference>
<accession>A0ABQ7J5X3</accession>
<keyword evidence="4" id="KW-0808">Transferase</keyword>
<comment type="caution">
    <text evidence="9">The sequence shown here is derived from an EMBL/GenBank/DDBJ whole genome shotgun (WGS) entry which is preliminary data.</text>
</comment>
<evidence type="ECO:0000256" key="6">
    <source>
        <dbReference type="PROSITE-ProRule" id="PRU00104"/>
    </source>
</evidence>
<dbReference type="InterPro" id="IPR000569">
    <property type="entry name" value="HECT_dom"/>
</dbReference>
<evidence type="ECO:0000256" key="4">
    <source>
        <dbReference type="ARBA" id="ARBA00022679"/>
    </source>
</evidence>
<evidence type="ECO:0000256" key="1">
    <source>
        <dbReference type="ARBA" id="ARBA00000885"/>
    </source>
</evidence>
<feature type="region of interest" description="Disordered" evidence="7">
    <location>
        <begin position="19"/>
        <end position="86"/>
    </location>
</feature>
<dbReference type="PANTHER" id="PTHR11254">
    <property type="entry name" value="HECT DOMAIN UBIQUITIN-PROTEIN LIGASE"/>
    <property type="match status" value="1"/>
</dbReference>
<evidence type="ECO:0000256" key="5">
    <source>
        <dbReference type="ARBA" id="ARBA00022786"/>
    </source>
</evidence>
<organism evidence="9 10">
    <name type="scientific">Cardiosporidium cionae</name>
    <dbReference type="NCBI Taxonomy" id="476202"/>
    <lineage>
        <taxon>Eukaryota</taxon>
        <taxon>Sar</taxon>
        <taxon>Alveolata</taxon>
        <taxon>Apicomplexa</taxon>
        <taxon>Aconoidasida</taxon>
        <taxon>Nephromycida</taxon>
        <taxon>Cardiosporidium</taxon>
    </lineage>
</organism>
<dbReference type="EMBL" id="JADAQX010000791">
    <property type="protein sequence ID" value="KAF8819368.1"/>
    <property type="molecule type" value="Genomic_DNA"/>
</dbReference>
<evidence type="ECO:0000256" key="2">
    <source>
        <dbReference type="ARBA" id="ARBA00004906"/>
    </source>
</evidence>
<comment type="catalytic activity">
    <reaction evidence="1">
        <text>S-ubiquitinyl-[E2 ubiquitin-conjugating enzyme]-L-cysteine + [acceptor protein]-L-lysine = [E2 ubiquitin-conjugating enzyme]-L-cysteine + N(6)-ubiquitinyl-[acceptor protein]-L-lysine.</text>
        <dbReference type="EC" id="2.3.2.26"/>
    </reaction>
</comment>
<dbReference type="Gene3D" id="3.30.2410.10">
    <property type="entry name" value="Hect, E3 ligase catalytic domain"/>
    <property type="match status" value="1"/>
</dbReference>
<dbReference type="SUPFAM" id="SSF56204">
    <property type="entry name" value="Hect, E3 ligase catalytic domain"/>
    <property type="match status" value="1"/>
</dbReference>
<dbReference type="Pfam" id="PF00632">
    <property type="entry name" value="HECT"/>
    <property type="match status" value="1"/>
</dbReference>
<evidence type="ECO:0000259" key="8">
    <source>
        <dbReference type="PROSITE" id="PS50237"/>
    </source>
</evidence>
<feature type="region of interest" description="Disordered" evidence="7">
    <location>
        <begin position="370"/>
        <end position="389"/>
    </location>
</feature>
<feature type="domain" description="HECT" evidence="8">
    <location>
        <begin position="543"/>
        <end position="878"/>
    </location>
</feature>
<reference evidence="9 10" key="1">
    <citation type="journal article" date="2020" name="bioRxiv">
        <title>Metabolic contributions of an alphaproteobacterial endosymbiont in the apicomplexan Cardiosporidium cionae.</title>
        <authorList>
            <person name="Hunter E.S."/>
            <person name="Paight C.J."/>
            <person name="Lane C.E."/>
        </authorList>
    </citation>
    <scope>NUCLEOTIDE SEQUENCE [LARGE SCALE GENOMIC DNA]</scope>
    <source>
        <strain evidence="9">ESH_2018</strain>
    </source>
</reference>
<dbReference type="SMART" id="SM00119">
    <property type="entry name" value="HECTc"/>
    <property type="match status" value="1"/>
</dbReference>
<dbReference type="CDD" id="cd00078">
    <property type="entry name" value="HECTc"/>
    <property type="match status" value="1"/>
</dbReference>
<evidence type="ECO:0000313" key="10">
    <source>
        <dbReference type="Proteomes" id="UP000823046"/>
    </source>
</evidence>
<dbReference type="EC" id="2.3.2.26" evidence="3"/>
<dbReference type="PANTHER" id="PTHR11254:SF67">
    <property type="entry name" value="E3 UBIQUITIN-PROTEIN LIGASE HUWE1"/>
    <property type="match status" value="1"/>
</dbReference>
<feature type="compositionally biased region" description="Basic and acidic residues" evidence="7">
    <location>
        <begin position="70"/>
        <end position="81"/>
    </location>
</feature>
<dbReference type="Gene3D" id="3.30.2160.10">
    <property type="entry name" value="Hect, E3 ligase catalytic domain"/>
    <property type="match status" value="1"/>
</dbReference>
<keyword evidence="10" id="KW-1185">Reference proteome</keyword>
<proteinExistence type="predicted"/>
<name>A0ABQ7J5X3_9APIC</name>
<dbReference type="PROSITE" id="PS50237">
    <property type="entry name" value="HECT"/>
    <property type="match status" value="1"/>
</dbReference>
<keyword evidence="5 6" id="KW-0833">Ubl conjugation pathway</keyword>